<dbReference type="AlphaFoldDB" id="A0AAV2QHE8"/>
<dbReference type="GO" id="GO:0005737">
    <property type="term" value="C:cytoplasm"/>
    <property type="evidence" value="ECO:0007669"/>
    <property type="project" value="UniProtKB-SubCell"/>
</dbReference>
<gene>
    <name evidence="7" type="ORF">MNOR_LOCUS12792</name>
</gene>
<dbReference type="PANTHER" id="PTHR46212">
    <property type="entry name" value="PEFLIN"/>
    <property type="match status" value="1"/>
</dbReference>
<dbReference type="PROSITE" id="PS00018">
    <property type="entry name" value="EF_HAND_1"/>
    <property type="match status" value="2"/>
</dbReference>
<dbReference type="SUPFAM" id="SSF47473">
    <property type="entry name" value="EF-hand"/>
    <property type="match status" value="1"/>
</dbReference>
<dbReference type="EMBL" id="CAXKWB010007127">
    <property type="protein sequence ID" value="CAL4085717.1"/>
    <property type="molecule type" value="Genomic_DNA"/>
</dbReference>
<dbReference type="Pfam" id="PF13499">
    <property type="entry name" value="EF-hand_7"/>
    <property type="match status" value="1"/>
</dbReference>
<name>A0AAV2QHE8_MEGNR</name>
<comment type="caution">
    <text evidence="7">The sequence shown here is derived from an EMBL/GenBank/DDBJ whole genome shotgun (WGS) entry which is preliminary data.</text>
</comment>
<keyword evidence="5" id="KW-0106">Calcium</keyword>
<dbReference type="GO" id="GO:0005509">
    <property type="term" value="F:calcium ion binding"/>
    <property type="evidence" value="ECO:0007669"/>
    <property type="project" value="InterPro"/>
</dbReference>
<dbReference type="GO" id="GO:0048306">
    <property type="term" value="F:calcium-dependent protein binding"/>
    <property type="evidence" value="ECO:0007669"/>
    <property type="project" value="UniProtKB-ARBA"/>
</dbReference>
<dbReference type="InterPro" id="IPR002048">
    <property type="entry name" value="EF_hand_dom"/>
</dbReference>
<comment type="subcellular location">
    <subcellularLocation>
        <location evidence="1">Cytoplasm</location>
    </subcellularLocation>
</comment>
<dbReference type="Proteomes" id="UP001497623">
    <property type="component" value="Unassembled WGS sequence"/>
</dbReference>
<reference evidence="7 8" key="1">
    <citation type="submission" date="2024-05" db="EMBL/GenBank/DDBJ databases">
        <authorList>
            <person name="Wallberg A."/>
        </authorList>
    </citation>
    <scope>NUCLEOTIDE SEQUENCE [LARGE SCALE GENOMIC DNA]</scope>
</reference>
<organism evidence="7 8">
    <name type="scientific">Meganyctiphanes norvegica</name>
    <name type="common">Northern krill</name>
    <name type="synonym">Thysanopoda norvegica</name>
    <dbReference type="NCBI Taxonomy" id="48144"/>
    <lineage>
        <taxon>Eukaryota</taxon>
        <taxon>Metazoa</taxon>
        <taxon>Ecdysozoa</taxon>
        <taxon>Arthropoda</taxon>
        <taxon>Crustacea</taxon>
        <taxon>Multicrustacea</taxon>
        <taxon>Malacostraca</taxon>
        <taxon>Eumalacostraca</taxon>
        <taxon>Eucarida</taxon>
        <taxon>Euphausiacea</taxon>
        <taxon>Euphausiidae</taxon>
        <taxon>Meganyctiphanes</taxon>
    </lineage>
</organism>
<evidence type="ECO:0000256" key="3">
    <source>
        <dbReference type="ARBA" id="ARBA00022723"/>
    </source>
</evidence>
<accession>A0AAV2QHE8</accession>
<sequence>GVPPGMDPNIVNWFRAVDQDRSGQINAMELSRALQSGSYKNFSEESCNLMISMFDQDRSGTINLPEFGQLFQFISQWTASYRQFDKDNSGTIDEREFNQAVAQLGYRLSPQFTGLVVYKCAPQTRRITLDQFIVANVRIRNLTEAFKAKDREMKGVVPLSYEDFLNMAFQ</sequence>
<keyword evidence="4" id="KW-0677">Repeat</keyword>
<dbReference type="InterPro" id="IPR051426">
    <property type="entry name" value="Peflin/Sorcin_CaBP"/>
</dbReference>
<feature type="domain" description="EF-hand" evidence="6">
    <location>
        <begin position="72"/>
        <end position="107"/>
    </location>
</feature>
<evidence type="ECO:0000256" key="2">
    <source>
        <dbReference type="ARBA" id="ARBA00022490"/>
    </source>
</evidence>
<dbReference type="PANTHER" id="PTHR46212:SF3">
    <property type="entry name" value="GH27120P"/>
    <property type="match status" value="1"/>
</dbReference>
<feature type="non-terminal residue" evidence="7">
    <location>
        <position position="1"/>
    </location>
</feature>
<dbReference type="PROSITE" id="PS50222">
    <property type="entry name" value="EF_HAND_2"/>
    <property type="match status" value="2"/>
</dbReference>
<evidence type="ECO:0000256" key="4">
    <source>
        <dbReference type="ARBA" id="ARBA00022737"/>
    </source>
</evidence>
<feature type="domain" description="EF-hand" evidence="6">
    <location>
        <begin position="5"/>
        <end position="40"/>
    </location>
</feature>
<keyword evidence="2" id="KW-0963">Cytoplasm</keyword>
<dbReference type="InterPro" id="IPR011992">
    <property type="entry name" value="EF-hand-dom_pair"/>
</dbReference>
<evidence type="ECO:0000313" key="7">
    <source>
        <dbReference type="EMBL" id="CAL4085717.1"/>
    </source>
</evidence>
<protein>
    <recommendedName>
        <fullName evidence="6">EF-hand domain-containing protein</fullName>
    </recommendedName>
</protein>
<dbReference type="Pfam" id="PF13202">
    <property type="entry name" value="EF-hand_5"/>
    <property type="match status" value="1"/>
</dbReference>
<dbReference type="SMART" id="SM00054">
    <property type="entry name" value="EFh"/>
    <property type="match status" value="3"/>
</dbReference>
<evidence type="ECO:0000259" key="6">
    <source>
        <dbReference type="PROSITE" id="PS50222"/>
    </source>
</evidence>
<dbReference type="InterPro" id="IPR018247">
    <property type="entry name" value="EF_Hand_1_Ca_BS"/>
</dbReference>
<dbReference type="Gene3D" id="1.10.238.10">
    <property type="entry name" value="EF-hand"/>
    <property type="match status" value="1"/>
</dbReference>
<evidence type="ECO:0000256" key="1">
    <source>
        <dbReference type="ARBA" id="ARBA00004496"/>
    </source>
</evidence>
<proteinExistence type="predicted"/>
<evidence type="ECO:0000313" key="8">
    <source>
        <dbReference type="Proteomes" id="UP001497623"/>
    </source>
</evidence>
<evidence type="ECO:0000256" key="5">
    <source>
        <dbReference type="ARBA" id="ARBA00022837"/>
    </source>
</evidence>
<keyword evidence="8" id="KW-1185">Reference proteome</keyword>
<keyword evidence="3" id="KW-0479">Metal-binding</keyword>